<dbReference type="Proteomes" id="UP001225598">
    <property type="component" value="Chromosome"/>
</dbReference>
<keyword evidence="6" id="KW-1185">Reference proteome</keyword>
<sequence>MQAAEVTCPAGTVVGISDGVVDTFHSIPFLRTAAPFMDAEPAHTGILIDASQPRPDDIALTITTPAGASDTNDYPVIAYIHGGRFESGTHEDPRADGYANATQGIVQVQIGYRVGLEGFTRFPGDTPHHYRGIDDCNLALEWIQKNIEAFGGDPTNVTIVGQSAGATTALWLARKDHYRGAFRRIVAMSPCFPRQSYDDRKSDLSFAFGGMRLSRENLSKASPQRRLRAYKRFRNRHLLDMALGPHPLAPQEMADVDVVISSVRDEFYMNPPAQFADRIGLGALFARTLGRAMGIAPGQVSNWLGDARAMSPRNIAGRLIGDATIRRWVDIVAHEAPGRVWHAELHPDDRNPADHSRDIRPLFGAKPYSAGEGLNGWLVKYARTGEAGWPEFEKERNQSTLIVDLSGRNATVAQDPLGYIRQAFARLDSPQ</sequence>
<dbReference type="SUPFAM" id="SSF53474">
    <property type="entry name" value="alpha/beta-Hydrolases"/>
    <property type="match status" value="1"/>
</dbReference>
<gene>
    <name evidence="5" type="ORF">QP027_08215</name>
</gene>
<feature type="domain" description="Carboxylesterase type B" evidence="4">
    <location>
        <begin position="58"/>
        <end position="190"/>
    </location>
</feature>
<evidence type="ECO:0000256" key="3">
    <source>
        <dbReference type="RuleBase" id="RU361235"/>
    </source>
</evidence>
<dbReference type="EMBL" id="CP126969">
    <property type="protein sequence ID" value="WIM67107.1"/>
    <property type="molecule type" value="Genomic_DNA"/>
</dbReference>
<dbReference type="RefSeq" id="WP_284823963.1">
    <property type="nucleotide sequence ID" value="NZ_CP126969.1"/>
</dbReference>
<dbReference type="InterPro" id="IPR029058">
    <property type="entry name" value="AB_hydrolase_fold"/>
</dbReference>
<protein>
    <recommendedName>
        <fullName evidence="3">Carboxylic ester hydrolase</fullName>
        <ecNumber evidence="3">3.1.1.-</ecNumber>
    </recommendedName>
</protein>
<keyword evidence="2 3" id="KW-0378">Hydrolase</keyword>
<dbReference type="InterPro" id="IPR002018">
    <property type="entry name" value="CarbesteraseB"/>
</dbReference>
<evidence type="ECO:0000259" key="4">
    <source>
        <dbReference type="Pfam" id="PF00135"/>
    </source>
</evidence>
<dbReference type="EC" id="3.1.1.-" evidence="3"/>
<dbReference type="Gene3D" id="3.40.50.1820">
    <property type="entry name" value="alpha/beta hydrolase"/>
    <property type="match status" value="1"/>
</dbReference>
<dbReference type="Pfam" id="PF00135">
    <property type="entry name" value="COesterase"/>
    <property type="match status" value="1"/>
</dbReference>
<dbReference type="InterPro" id="IPR019826">
    <property type="entry name" value="Carboxylesterase_B_AS"/>
</dbReference>
<organism evidence="5 6">
    <name type="scientific">Corynebacterium breve</name>
    <dbReference type="NCBI Taxonomy" id="3049799"/>
    <lineage>
        <taxon>Bacteria</taxon>
        <taxon>Bacillati</taxon>
        <taxon>Actinomycetota</taxon>
        <taxon>Actinomycetes</taxon>
        <taxon>Mycobacteriales</taxon>
        <taxon>Corynebacteriaceae</taxon>
        <taxon>Corynebacterium</taxon>
    </lineage>
</organism>
<dbReference type="PANTHER" id="PTHR43142:SF3">
    <property type="entry name" value="PUTATIVE (AFU_ORTHOLOGUE AFUA_3G09070)-RELATED"/>
    <property type="match status" value="1"/>
</dbReference>
<evidence type="ECO:0000313" key="6">
    <source>
        <dbReference type="Proteomes" id="UP001225598"/>
    </source>
</evidence>
<reference evidence="5 6" key="1">
    <citation type="submission" date="2023-05" db="EMBL/GenBank/DDBJ databases">
        <title>Corynebacterium suedekumii sp. nov. and Corynebacterium breve sp. nov. isolated from raw cow's milk.</title>
        <authorList>
            <person name="Baer M.K."/>
            <person name="Mehl L."/>
            <person name="Hellmuth R."/>
            <person name="Marke G."/>
            <person name="Lipski A."/>
        </authorList>
    </citation>
    <scope>NUCLEOTIDE SEQUENCE [LARGE SCALE GENOMIC DNA]</scope>
    <source>
        <strain evidence="5 6">R4</strain>
    </source>
</reference>
<accession>A0ABY8VCQ0</accession>
<evidence type="ECO:0000256" key="1">
    <source>
        <dbReference type="ARBA" id="ARBA00005964"/>
    </source>
</evidence>
<proteinExistence type="inferred from homology"/>
<evidence type="ECO:0000313" key="5">
    <source>
        <dbReference type="EMBL" id="WIM67107.1"/>
    </source>
</evidence>
<evidence type="ECO:0000256" key="2">
    <source>
        <dbReference type="ARBA" id="ARBA00022801"/>
    </source>
</evidence>
<dbReference type="PROSITE" id="PS00122">
    <property type="entry name" value="CARBOXYLESTERASE_B_1"/>
    <property type="match status" value="1"/>
</dbReference>
<name>A0ABY8VCQ0_9CORY</name>
<dbReference type="PANTHER" id="PTHR43142">
    <property type="entry name" value="CARBOXYLIC ESTER HYDROLASE"/>
    <property type="match status" value="1"/>
</dbReference>
<comment type="similarity">
    <text evidence="1 3">Belongs to the type-B carboxylesterase/lipase family.</text>
</comment>